<evidence type="ECO:0000313" key="2">
    <source>
        <dbReference type="Proteomes" id="UP001056429"/>
    </source>
</evidence>
<organism evidence="1 2">
    <name type="scientific">Oceanirhabdus seepicola</name>
    <dbReference type="NCBI Taxonomy" id="2828781"/>
    <lineage>
        <taxon>Bacteria</taxon>
        <taxon>Bacillati</taxon>
        <taxon>Bacillota</taxon>
        <taxon>Clostridia</taxon>
        <taxon>Eubacteriales</taxon>
        <taxon>Clostridiaceae</taxon>
        <taxon>Oceanirhabdus</taxon>
    </lineage>
</organism>
<accession>A0A9J6P3N0</accession>
<name>A0A9J6P3N0_9CLOT</name>
<proteinExistence type="predicted"/>
<reference evidence="1" key="1">
    <citation type="journal article" date="2021" name="mSystems">
        <title>Bacteria and Archaea Synergistically Convert Glycine Betaine to Biogenic Methane in the Formosa Cold Seep of the South China Sea.</title>
        <authorList>
            <person name="Li L."/>
            <person name="Zhang W."/>
            <person name="Zhang S."/>
            <person name="Song L."/>
            <person name="Sun Q."/>
            <person name="Zhang H."/>
            <person name="Xiang H."/>
            <person name="Dong X."/>
        </authorList>
    </citation>
    <scope>NUCLEOTIDE SEQUENCE</scope>
    <source>
        <strain evidence="1">ZWT</strain>
    </source>
</reference>
<gene>
    <name evidence="1" type="ORF">KDK92_13590</name>
</gene>
<dbReference type="Proteomes" id="UP001056429">
    <property type="component" value="Unassembled WGS sequence"/>
</dbReference>
<comment type="caution">
    <text evidence="1">The sequence shown here is derived from an EMBL/GenBank/DDBJ whole genome shotgun (WGS) entry which is preliminary data.</text>
</comment>
<sequence>MMIKELNFEDKVSKEVLQGLMDLEVLVLNNADKETMLVEIKRIKMKYNE</sequence>
<dbReference type="RefSeq" id="WP_250859850.1">
    <property type="nucleotide sequence ID" value="NZ_JAGSOJ010000002.1"/>
</dbReference>
<keyword evidence="2" id="KW-1185">Reference proteome</keyword>
<protein>
    <submittedName>
        <fullName evidence="1">Uncharacterized protein</fullName>
    </submittedName>
</protein>
<dbReference type="AlphaFoldDB" id="A0A9J6P3N0"/>
<reference evidence="1" key="2">
    <citation type="submission" date="2021-04" db="EMBL/GenBank/DDBJ databases">
        <authorList>
            <person name="Dong X."/>
        </authorList>
    </citation>
    <scope>NUCLEOTIDE SEQUENCE</scope>
    <source>
        <strain evidence="1">ZWT</strain>
    </source>
</reference>
<dbReference type="EMBL" id="JAGSOJ010000002">
    <property type="protein sequence ID" value="MCM1990758.1"/>
    <property type="molecule type" value="Genomic_DNA"/>
</dbReference>
<evidence type="ECO:0000313" key="1">
    <source>
        <dbReference type="EMBL" id="MCM1990758.1"/>
    </source>
</evidence>